<reference evidence="1 2" key="1">
    <citation type="submission" date="2019-03" db="EMBL/GenBank/DDBJ databases">
        <title>Genomic Encyclopedia of Type Strains, Phase III (KMG-III): the genomes of soil and plant-associated and newly described type strains.</title>
        <authorList>
            <person name="Whitman W."/>
        </authorList>
    </citation>
    <scope>NUCLEOTIDE SEQUENCE [LARGE SCALE GENOMIC DNA]</scope>
    <source>
        <strain evidence="1 2">CGMCC 1.12802</strain>
    </source>
</reference>
<accession>A0A4R8I857</accession>
<protein>
    <submittedName>
        <fullName evidence="1">Uncharacterized protein</fullName>
    </submittedName>
</protein>
<comment type="caution">
    <text evidence="1">The sequence shown here is derived from an EMBL/GenBank/DDBJ whole genome shotgun (WGS) entry which is preliminary data.</text>
</comment>
<dbReference type="AlphaFoldDB" id="A0A4R8I857"/>
<keyword evidence="2" id="KW-1185">Reference proteome</keyword>
<sequence length="36" mass="4201">MRNKNPFRVSNSEGVYFCLNLIKDFSPTNGNLLRVR</sequence>
<proteinExistence type="predicted"/>
<evidence type="ECO:0000313" key="2">
    <source>
        <dbReference type="Proteomes" id="UP000295313"/>
    </source>
</evidence>
<gene>
    <name evidence="1" type="ORF">B0I22_2276</name>
</gene>
<evidence type="ECO:0000313" key="1">
    <source>
        <dbReference type="EMBL" id="TDX84645.1"/>
    </source>
</evidence>
<organism evidence="1 2">
    <name type="scientific">Epilithonimonas xixisoli</name>
    <dbReference type="NCBI Taxonomy" id="1476462"/>
    <lineage>
        <taxon>Bacteria</taxon>
        <taxon>Pseudomonadati</taxon>
        <taxon>Bacteroidota</taxon>
        <taxon>Flavobacteriia</taxon>
        <taxon>Flavobacteriales</taxon>
        <taxon>Weeksellaceae</taxon>
        <taxon>Chryseobacterium group</taxon>
        <taxon>Epilithonimonas</taxon>
    </lineage>
</organism>
<dbReference type="EMBL" id="SOEO01000002">
    <property type="protein sequence ID" value="TDX84645.1"/>
    <property type="molecule type" value="Genomic_DNA"/>
</dbReference>
<name>A0A4R8I857_9FLAO</name>
<dbReference type="Proteomes" id="UP000295313">
    <property type="component" value="Unassembled WGS sequence"/>
</dbReference>